<keyword evidence="3 5" id="KW-0067">ATP-binding</keyword>
<dbReference type="Proteomes" id="UP000004394">
    <property type="component" value="Unassembled WGS sequence"/>
</dbReference>
<name>E0NQE8_9BACT</name>
<dbReference type="SUPFAM" id="SSF52540">
    <property type="entry name" value="P-loop containing nucleoside triphosphate hydrolases"/>
    <property type="match status" value="1"/>
</dbReference>
<dbReference type="EC" id="2.7.1.24" evidence="5 6"/>
<dbReference type="eggNOG" id="COG0237">
    <property type="taxonomic scope" value="Bacteria"/>
</dbReference>
<comment type="pathway">
    <text evidence="5">Cofactor biosynthesis; coenzyme A biosynthesis; CoA from (R)-pantothenate: step 5/5.</text>
</comment>
<keyword evidence="5 7" id="KW-0808">Transferase</keyword>
<organism evidence="7 8">
    <name type="scientific">Hoylesella marshii DSM 16973 = JCM 13450</name>
    <dbReference type="NCBI Taxonomy" id="862515"/>
    <lineage>
        <taxon>Bacteria</taxon>
        <taxon>Pseudomonadati</taxon>
        <taxon>Bacteroidota</taxon>
        <taxon>Bacteroidia</taxon>
        <taxon>Bacteroidales</taxon>
        <taxon>Prevotellaceae</taxon>
        <taxon>Hoylesella</taxon>
    </lineage>
</organism>
<dbReference type="PANTHER" id="PTHR10695">
    <property type="entry name" value="DEPHOSPHO-COA KINASE-RELATED"/>
    <property type="match status" value="1"/>
</dbReference>
<dbReference type="STRING" id="862515.HMPREF0658_0399"/>
<dbReference type="HOGENOM" id="CLU_057180_3_1_10"/>
<dbReference type="Gene3D" id="3.40.50.300">
    <property type="entry name" value="P-loop containing nucleotide triphosphate hydrolases"/>
    <property type="match status" value="1"/>
</dbReference>
<accession>E0NQE8</accession>
<dbReference type="OrthoDB" id="9812943at2"/>
<evidence type="ECO:0000313" key="8">
    <source>
        <dbReference type="Proteomes" id="UP000004394"/>
    </source>
</evidence>
<keyword evidence="5 7" id="KW-0418">Kinase</keyword>
<keyword evidence="8" id="KW-1185">Reference proteome</keyword>
<proteinExistence type="inferred from homology"/>
<dbReference type="CDD" id="cd02022">
    <property type="entry name" value="DPCK"/>
    <property type="match status" value="1"/>
</dbReference>
<feature type="binding site" evidence="5">
    <location>
        <begin position="10"/>
        <end position="15"/>
    </location>
    <ligand>
        <name>ATP</name>
        <dbReference type="ChEBI" id="CHEBI:30616"/>
    </ligand>
</feature>
<dbReference type="GO" id="GO:0015937">
    <property type="term" value="P:coenzyme A biosynthetic process"/>
    <property type="evidence" value="ECO:0007669"/>
    <property type="project" value="UniProtKB-UniRule"/>
</dbReference>
<dbReference type="UniPathway" id="UPA00241">
    <property type="reaction ID" value="UER00356"/>
</dbReference>
<dbReference type="HAMAP" id="MF_00376">
    <property type="entry name" value="Dephospho_CoA_kinase"/>
    <property type="match status" value="1"/>
</dbReference>
<evidence type="ECO:0000256" key="6">
    <source>
        <dbReference type="NCBIfam" id="TIGR00152"/>
    </source>
</evidence>
<evidence type="ECO:0000256" key="5">
    <source>
        <dbReference type="HAMAP-Rule" id="MF_00376"/>
    </source>
</evidence>
<evidence type="ECO:0000256" key="3">
    <source>
        <dbReference type="ARBA" id="ARBA00022840"/>
    </source>
</evidence>
<evidence type="ECO:0000313" key="7">
    <source>
        <dbReference type="EMBL" id="EFM02638.1"/>
    </source>
</evidence>
<dbReference type="PROSITE" id="PS51219">
    <property type="entry name" value="DPCK"/>
    <property type="match status" value="1"/>
</dbReference>
<dbReference type="Pfam" id="PF01121">
    <property type="entry name" value="CoaE"/>
    <property type="match status" value="1"/>
</dbReference>
<reference evidence="7" key="1">
    <citation type="submission" date="2010-07" db="EMBL/GenBank/DDBJ databases">
        <authorList>
            <person name="Muzny D."/>
            <person name="Qin X."/>
            <person name="Deng J."/>
            <person name="Jiang H."/>
            <person name="Liu Y."/>
            <person name="Qu J."/>
            <person name="Song X.-Z."/>
            <person name="Zhang L."/>
            <person name="Thornton R."/>
            <person name="Coyle M."/>
            <person name="Francisco L."/>
            <person name="Jackson L."/>
            <person name="Javaid M."/>
            <person name="Korchina V."/>
            <person name="Kovar C."/>
            <person name="Mata R."/>
            <person name="Mathew T."/>
            <person name="Ngo R."/>
            <person name="Nguyen L."/>
            <person name="Nguyen N."/>
            <person name="Okwuonu G."/>
            <person name="Ongeri F."/>
            <person name="Pham C."/>
            <person name="Simmons D."/>
            <person name="Wilczek-Boney K."/>
            <person name="Hale W."/>
            <person name="Jakkamsetti A."/>
            <person name="Pham P."/>
            <person name="Ruth R."/>
            <person name="San Lucas F."/>
            <person name="Warren J."/>
            <person name="Zhang J."/>
            <person name="Zhao Z."/>
            <person name="Zhou C."/>
            <person name="Zhu D."/>
            <person name="Lee S."/>
            <person name="Bess C."/>
            <person name="Blankenburg K."/>
            <person name="Forbes L."/>
            <person name="Fu Q."/>
            <person name="Gubbala S."/>
            <person name="Hirani K."/>
            <person name="Jayaseelan J.C."/>
            <person name="Lara F."/>
            <person name="Munidasa M."/>
            <person name="Palculict T."/>
            <person name="Patil S."/>
            <person name="Pu L.-L."/>
            <person name="Saada N."/>
            <person name="Tang L."/>
            <person name="Weissenberger G."/>
            <person name="Zhu Y."/>
            <person name="Hemphill L."/>
            <person name="Shang Y."/>
            <person name="Youmans B."/>
            <person name="Ayvaz T."/>
            <person name="Ross M."/>
            <person name="Santibanez J."/>
            <person name="Aqrawi P."/>
            <person name="Gross S."/>
            <person name="Joshi V."/>
            <person name="Fowler G."/>
            <person name="Nazareth L."/>
            <person name="Reid J."/>
            <person name="Worley K."/>
            <person name="Petrosino J."/>
            <person name="Highlander S."/>
            <person name="Gibbs R."/>
        </authorList>
    </citation>
    <scope>NUCLEOTIDE SEQUENCE [LARGE SCALE GENOMIC DNA]</scope>
    <source>
        <strain evidence="7">DSM 16973</strain>
    </source>
</reference>
<evidence type="ECO:0000256" key="1">
    <source>
        <dbReference type="ARBA" id="ARBA00009018"/>
    </source>
</evidence>
<dbReference type="PANTHER" id="PTHR10695:SF46">
    <property type="entry name" value="BIFUNCTIONAL COENZYME A SYNTHASE-RELATED"/>
    <property type="match status" value="1"/>
</dbReference>
<keyword evidence="4 5" id="KW-0173">Coenzyme A biosynthesis</keyword>
<evidence type="ECO:0000256" key="2">
    <source>
        <dbReference type="ARBA" id="ARBA00022741"/>
    </source>
</evidence>
<dbReference type="EMBL" id="AEEI01000017">
    <property type="protein sequence ID" value="EFM02638.1"/>
    <property type="molecule type" value="Genomic_DNA"/>
</dbReference>
<dbReference type="GO" id="GO:0005524">
    <property type="term" value="F:ATP binding"/>
    <property type="evidence" value="ECO:0007669"/>
    <property type="project" value="UniProtKB-UniRule"/>
</dbReference>
<dbReference type="InterPro" id="IPR001977">
    <property type="entry name" value="Depp_CoAkinase"/>
</dbReference>
<protein>
    <recommendedName>
        <fullName evidence="5 6">Dephospho-CoA kinase</fullName>
        <ecNumber evidence="5 6">2.7.1.24</ecNumber>
    </recommendedName>
    <alternativeName>
        <fullName evidence="5">Dephosphocoenzyme A kinase</fullName>
    </alternativeName>
</protein>
<comment type="function">
    <text evidence="5">Catalyzes the phosphorylation of the 3'-hydroxyl group of dephosphocoenzyme A to form coenzyme A.</text>
</comment>
<dbReference type="GO" id="GO:0005737">
    <property type="term" value="C:cytoplasm"/>
    <property type="evidence" value="ECO:0007669"/>
    <property type="project" value="UniProtKB-SubCell"/>
</dbReference>
<dbReference type="RefSeq" id="WP_006948148.1">
    <property type="nucleotide sequence ID" value="NZ_BAJI01000020.1"/>
</dbReference>
<evidence type="ECO:0000256" key="4">
    <source>
        <dbReference type="ARBA" id="ARBA00022993"/>
    </source>
</evidence>
<comment type="catalytic activity">
    <reaction evidence="5">
        <text>3'-dephospho-CoA + ATP = ADP + CoA + H(+)</text>
        <dbReference type="Rhea" id="RHEA:18245"/>
        <dbReference type="ChEBI" id="CHEBI:15378"/>
        <dbReference type="ChEBI" id="CHEBI:30616"/>
        <dbReference type="ChEBI" id="CHEBI:57287"/>
        <dbReference type="ChEBI" id="CHEBI:57328"/>
        <dbReference type="ChEBI" id="CHEBI:456216"/>
        <dbReference type="EC" id="2.7.1.24"/>
    </reaction>
</comment>
<comment type="similarity">
    <text evidence="1 5">Belongs to the CoaE family.</text>
</comment>
<comment type="caution">
    <text evidence="7">The sequence shown here is derived from an EMBL/GenBank/DDBJ whole genome shotgun (WGS) entry which is preliminary data.</text>
</comment>
<comment type="subcellular location">
    <subcellularLocation>
        <location evidence="5">Cytoplasm</location>
    </subcellularLocation>
</comment>
<sequence>MTVAITGGIGSGKSYVCRLLSEQDIEVYDCDAAAKQLMCTSEVLMSQLRQLVGTKLYINNVLNKQLLTHFLMESEAHARAVNSIVHPAVAEDFIASGATWMECAILYESGFDRLADCVVCVSAPLEKRIERVMLRDGISRADVLQWMNRQLPQEEVVKRADYNIVNDGQEDVRKQLNHLLKIIKI</sequence>
<gene>
    <name evidence="5 7" type="primary">coaE</name>
    <name evidence="7" type="ORF">HMPREF0658_0399</name>
</gene>
<dbReference type="AlphaFoldDB" id="E0NQE8"/>
<dbReference type="GO" id="GO:0004140">
    <property type="term" value="F:dephospho-CoA kinase activity"/>
    <property type="evidence" value="ECO:0007669"/>
    <property type="project" value="UniProtKB-UniRule"/>
</dbReference>
<keyword evidence="5" id="KW-0963">Cytoplasm</keyword>
<keyword evidence="2 5" id="KW-0547">Nucleotide-binding</keyword>
<dbReference type="NCBIfam" id="TIGR00152">
    <property type="entry name" value="dephospho-CoA kinase"/>
    <property type="match status" value="1"/>
</dbReference>
<dbReference type="InterPro" id="IPR027417">
    <property type="entry name" value="P-loop_NTPase"/>
</dbReference>